<dbReference type="EMBL" id="JRMW01000019">
    <property type="protein sequence ID" value="KGF05094.1"/>
    <property type="molecule type" value="Genomic_DNA"/>
</dbReference>
<evidence type="ECO:0000313" key="2">
    <source>
        <dbReference type="EMBL" id="KGF05094.1"/>
    </source>
</evidence>
<dbReference type="Pfam" id="PF02502">
    <property type="entry name" value="LacAB_rpiB"/>
    <property type="match status" value="1"/>
</dbReference>
<dbReference type="SUPFAM" id="SSF89623">
    <property type="entry name" value="Ribose/Galactose isomerase RpiB/AlsB"/>
    <property type="match status" value="1"/>
</dbReference>
<dbReference type="GO" id="GO:0019316">
    <property type="term" value="P:D-allose catabolic process"/>
    <property type="evidence" value="ECO:0007669"/>
    <property type="project" value="TreeGrafter"/>
</dbReference>
<dbReference type="PANTHER" id="PTHR30345">
    <property type="entry name" value="RIBOSE-5-PHOSPHATE ISOMERASE B"/>
    <property type="match status" value="1"/>
</dbReference>
<dbReference type="InterPro" id="IPR003500">
    <property type="entry name" value="RpiB_LacA_LacB"/>
</dbReference>
<reference evidence="2 3" key="1">
    <citation type="submission" date="2014-07" db="EMBL/GenBank/DDBJ databases">
        <authorList>
            <person name="McCorrison J."/>
            <person name="Sanka R."/>
            <person name="Torralba M."/>
            <person name="Gillis M."/>
            <person name="Haft D.H."/>
            <person name="Methe B."/>
            <person name="Sutton G."/>
            <person name="Nelson K.E."/>
        </authorList>
    </citation>
    <scope>NUCLEOTIDE SEQUENCE [LARGE SCALE GENOMIC DNA]</scope>
    <source>
        <strain evidence="2 3">S7-1-13</strain>
    </source>
</reference>
<protein>
    <submittedName>
        <fullName evidence="2">Galactose-6-phosphate isomerase</fullName>
    </submittedName>
</protein>
<dbReference type="RefSeq" id="WP_037326371.1">
    <property type="nucleotide sequence ID" value="NZ_JRMW01000019.1"/>
</dbReference>
<organism evidence="2 3">
    <name type="scientific">Anaerococcus lactolyticus S7-1-13</name>
    <dbReference type="NCBI Taxonomy" id="1284686"/>
    <lineage>
        <taxon>Bacteria</taxon>
        <taxon>Bacillati</taxon>
        <taxon>Bacillota</taxon>
        <taxon>Tissierellia</taxon>
        <taxon>Tissierellales</taxon>
        <taxon>Peptoniphilaceae</taxon>
        <taxon>Anaerococcus</taxon>
    </lineage>
</organism>
<evidence type="ECO:0000256" key="1">
    <source>
        <dbReference type="ARBA" id="ARBA00008754"/>
    </source>
</evidence>
<dbReference type="eggNOG" id="COG0698">
    <property type="taxonomic scope" value="Bacteria"/>
</dbReference>
<dbReference type="PANTHER" id="PTHR30345:SF5">
    <property type="entry name" value="GALACTOSE-6-PHOSPHATE ISOMERASE SUBUNIT LACA"/>
    <property type="match status" value="1"/>
</dbReference>
<dbReference type="GO" id="GO:0009052">
    <property type="term" value="P:pentose-phosphate shunt, non-oxidative branch"/>
    <property type="evidence" value="ECO:0007669"/>
    <property type="project" value="TreeGrafter"/>
</dbReference>
<comment type="caution">
    <text evidence="2">The sequence shown here is derived from an EMBL/GenBank/DDBJ whole genome shotgun (WGS) entry which is preliminary data.</text>
</comment>
<dbReference type="Gene3D" id="3.40.1400.10">
    <property type="entry name" value="Sugar-phosphate isomerase, RpiB/LacA/LacB"/>
    <property type="match status" value="1"/>
</dbReference>
<dbReference type="PIRSF" id="PIRSF005384">
    <property type="entry name" value="RpiB_LacA_B"/>
    <property type="match status" value="1"/>
</dbReference>
<evidence type="ECO:0000313" key="3">
    <source>
        <dbReference type="Proteomes" id="UP000029579"/>
    </source>
</evidence>
<comment type="similarity">
    <text evidence="1">Belongs to the LacAB/RpiB family.</text>
</comment>
<name>A0A095Z9E1_9FIRM</name>
<dbReference type="InterPro" id="IPR036569">
    <property type="entry name" value="RpiB_LacA_LacB_sf"/>
</dbReference>
<dbReference type="GO" id="GO:0004751">
    <property type="term" value="F:ribose-5-phosphate isomerase activity"/>
    <property type="evidence" value="ECO:0007669"/>
    <property type="project" value="TreeGrafter"/>
</dbReference>
<proteinExistence type="inferred from homology"/>
<sequence length="150" mass="16298">MKVFLASDMDGKGLKDALVEEVKRLGYAYEDLTQDGFDLVDSSNAVCKKLLEVDGMLTSGSDDQSVGVVIDKYGAGSYMACSKHKGMIAAEVSEERSALMTKRHNGARILVMGSAIVGEELAKSCLRSFLSHGYDGGRHQIRIDMLNKML</sequence>
<dbReference type="Proteomes" id="UP000029579">
    <property type="component" value="Unassembled WGS sequence"/>
</dbReference>
<accession>A0A095Z9E1</accession>
<keyword evidence="2" id="KW-0413">Isomerase</keyword>
<gene>
    <name evidence="2" type="ORF">HMPREF1630_01420</name>
</gene>
<dbReference type="AlphaFoldDB" id="A0A095Z9E1"/>
<dbReference type="OrthoDB" id="1778624at2"/>